<accession>A0A4Z1HLP3</accession>
<gene>
    <name evidence="1" type="ORF">BCON_0201g00030</name>
</gene>
<dbReference type="AlphaFoldDB" id="A0A4Z1HLP3"/>
<evidence type="ECO:0000313" key="2">
    <source>
        <dbReference type="Proteomes" id="UP000297527"/>
    </source>
</evidence>
<evidence type="ECO:0000313" key="1">
    <source>
        <dbReference type="EMBL" id="TGO49735.1"/>
    </source>
</evidence>
<proteinExistence type="predicted"/>
<dbReference type="Proteomes" id="UP000297527">
    <property type="component" value="Unassembled WGS sequence"/>
</dbReference>
<name>A0A4Z1HLP3_9HELO</name>
<dbReference type="OrthoDB" id="3543627at2759"/>
<comment type="caution">
    <text evidence="1">The sequence shown here is derived from an EMBL/GenBank/DDBJ whole genome shotgun (WGS) entry which is preliminary data.</text>
</comment>
<dbReference type="EMBL" id="PQXN01000201">
    <property type="protein sequence ID" value="TGO49735.1"/>
    <property type="molecule type" value="Genomic_DNA"/>
</dbReference>
<reference evidence="1 2" key="1">
    <citation type="submission" date="2017-12" db="EMBL/GenBank/DDBJ databases">
        <title>Comparative genomics of Botrytis spp.</title>
        <authorList>
            <person name="Valero-Jimenez C.A."/>
            <person name="Tapia P."/>
            <person name="Veloso J."/>
            <person name="Silva-Moreno E."/>
            <person name="Staats M."/>
            <person name="Valdes J.H."/>
            <person name="Van Kan J.A.L."/>
        </authorList>
    </citation>
    <scope>NUCLEOTIDE SEQUENCE [LARGE SCALE GENOMIC DNA]</scope>
    <source>
        <strain evidence="1 2">MUCL11595</strain>
    </source>
</reference>
<keyword evidence="2" id="KW-1185">Reference proteome</keyword>
<sequence length="186" mass="21703">MTSQNSQIPRKYDSYSEIHIPSKLCYIPLKCWNCGMKHLPSQESCYLCNGWTLPTYTRETNEESKKPIDLQIFLIVNTDSSHVRSESLRSAEIAIKDDLYTAVLCAESLDTPYGKNKKKKTAVFLHRSGREKRLSFTKLRLGKISASSRNWVHIRLADWKIFEEMVGVTSFLKYWDKHQRAQQTMY</sequence>
<organism evidence="1 2">
    <name type="scientific">Botryotinia convoluta</name>
    <dbReference type="NCBI Taxonomy" id="54673"/>
    <lineage>
        <taxon>Eukaryota</taxon>
        <taxon>Fungi</taxon>
        <taxon>Dikarya</taxon>
        <taxon>Ascomycota</taxon>
        <taxon>Pezizomycotina</taxon>
        <taxon>Leotiomycetes</taxon>
        <taxon>Helotiales</taxon>
        <taxon>Sclerotiniaceae</taxon>
        <taxon>Botryotinia</taxon>
    </lineage>
</organism>
<protein>
    <submittedName>
        <fullName evidence="1">Uncharacterized protein</fullName>
    </submittedName>
</protein>